<sequence>MNLTLGQIAKTLNLDLLTQSVDWEEIRPTAGYTSDMLSCVMAGAPHRSIWITLQAHMNIIAVAALLELSAVIITEGAQPEPNTIEKANEKGVILFSTKASSFEVAGRLWEMGLRAVSSEE</sequence>
<dbReference type="SUPFAM" id="SSF75138">
    <property type="entry name" value="HprK N-terminal domain-like"/>
    <property type="match status" value="1"/>
</dbReference>
<dbReference type="HOGENOM" id="CLU_140224_1_0_0"/>
<accession>E8N5T7</accession>
<evidence type="ECO:0000313" key="2">
    <source>
        <dbReference type="EMBL" id="BAJ63801.1"/>
    </source>
</evidence>
<dbReference type="RefSeq" id="WP_013560179.1">
    <property type="nucleotide sequence ID" value="NC_014960.1"/>
</dbReference>
<keyword evidence="3" id="KW-1185">Reference proteome</keyword>
<dbReference type="InterPro" id="IPR028979">
    <property type="entry name" value="Ser_kin/Pase_Hpr-like_N_sf"/>
</dbReference>
<dbReference type="Gene3D" id="3.40.1390.20">
    <property type="entry name" value="HprK N-terminal domain-like"/>
    <property type="match status" value="1"/>
</dbReference>
<dbReference type="AlphaFoldDB" id="E8N5T7"/>
<evidence type="ECO:0000313" key="3">
    <source>
        <dbReference type="Proteomes" id="UP000008922"/>
    </source>
</evidence>
<dbReference type="OrthoDB" id="9800356at2"/>
<dbReference type="Pfam" id="PF07085">
    <property type="entry name" value="DRTGG"/>
    <property type="match status" value="1"/>
</dbReference>
<evidence type="ECO:0000259" key="1">
    <source>
        <dbReference type="Pfam" id="PF07085"/>
    </source>
</evidence>
<dbReference type="Proteomes" id="UP000008922">
    <property type="component" value="Chromosome"/>
</dbReference>
<reference evidence="2 3" key="1">
    <citation type="submission" date="2010-12" db="EMBL/GenBank/DDBJ databases">
        <title>Whole genome sequence of Anaerolinea thermophila UNI-1.</title>
        <authorList>
            <person name="Narita-Yamada S."/>
            <person name="Kishi E."/>
            <person name="Watanabe Y."/>
            <person name="Takasaki K."/>
            <person name="Ankai A."/>
            <person name="Oguchi A."/>
            <person name="Fukui S."/>
            <person name="Takahashi M."/>
            <person name="Yashiro I."/>
            <person name="Hosoyama A."/>
            <person name="Sekiguchi Y."/>
            <person name="Hanada S."/>
            <person name="Fujita N."/>
        </authorList>
    </citation>
    <scope>NUCLEOTIDE SEQUENCE [LARGE SCALE GENOMIC DNA]</scope>
    <source>
        <strain evidence="3">DSM 14523 / JCM 11388 / NBRC 100420 / UNI-1</strain>
    </source>
</reference>
<dbReference type="EMBL" id="AP012029">
    <property type="protein sequence ID" value="BAJ63801.1"/>
    <property type="molecule type" value="Genomic_DNA"/>
</dbReference>
<dbReference type="KEGG" id="atm:ANT_17750"/>
<dbReference type="InParanoid" id="E8N5T7"/>
<dbReference type="STRING" id="926569.ANT_17750"/>
<protein>
    <recommendedName>
        <fullName evidence="1">DRTGG domain-containing protein</fullName>
    </recommendedName>
</protein>
<proteinExistence type="predicted"/>
<dbReference type="eggNOG" id="COG4109">
    <property type="taxonomic scope" value="Bacteria"/>
</dbReference>
<organism evidence="2 3">
    <name type="scientific">Anaerolinea thermophila (strain DSM 14523 / JCM 11388 / NBRC 100420 / UNI-1)</name>
    <dbReference type="NCBI Taxonomy" id="926569"/>
    <lineage>
        <taxon>Bacteria</taxon>
        <taxon>Bacillati</taxon>
        <taxon>Chloroflexota</taxon>
        <taxon>Anaerolineae</taxon>
        <taxon>Anaerolineales</taxon>
        <taxon>Anaerolineaceae</taxon>
        <taxon>Anaerolinea</taxon>
    </lineage>
</organism>
<name>E8N5T7_ANATU</name>
<dbReference type="InterPro" id="IPR010766">
    <property type="entry name" value="DRTGG"/>
</dbReference>
<feature type="domain" description="DRTGG" evidence="1">
    <location>
        <begin position="59"/>
        <end position="108"/>
    </location>
</feature>
<gene>
    <name evidence="2" type="ordered locus">ANT_17750</name>
</gene>